<keyword evidence="2" id="KW-0813">Transport</keyword>
<dbReference type="Gene3D" id="1.20.1560.10">
    <property type="entry name" value="ABC transporter type 1, transmembrane domain"/>
    <property type="match status" value="1"/>
</dbReference>
<feature type="transmembrane region" description="Helical" evidence="8">
    <location>
        <begin position="259"/>
        <end position="286"/>
    </location>
</feature>
<dbReference type="GO" id="GO:0016887">
    <property type="term" value="F:ATP hydrolysis activity"/>
    <property type="evidence" value="ECO:0007669"/>
    <property type="project" value="InterPro"/>
</dbReference>
<proteinExistence type="predicted"/>
<dbReference type="InterPro" id="IPR017871">
    <property type="entry name" value="ABC_transporter-like_CS"/>
</dbReference>
<dbReference type="CDD" id="cd03254">
    <property type="entry name" value="ABCC_Glucan_exporter_like"/>
    <property type="match status" value="1"/>
</dbReference>
<dbReference type="FunFam" id="3.40.50.300:FF:000287">
    <property type="entry name" value="Multidrug ABC transporter ATP-binding protein"/>
    <property type="match status" value="1"/>
</dbReference>
<dbReference type="InterPro" id="IPR003593">
    <property type="entry name" value="AAA+_ATPase"/>
</dbReference>
<dbReference type="PROSITE" id="PS50893">
    <property type="entry name" value="ABC_TRANSPORTER_2"/>
    <property type="match status" value="1"/>
</dbReference>
<keyword evidence="6 8" id="KW-1133">Transmembrane helix</keyword>
<evidence type="ECO:0000259" key="9">
    <source>
        <dbReference type="PROSITE" id="PS50893"/>
    </source>
</evidence>
<dbReference type="GO" id="GO:0005886">
    <property type="term" value="C:plasma membrane"/>
    <property type="evidence" value="ECO:0007669"/>
    <property type="project" value="UniProtKB-SubCell"/>
</dbReference>
<evidence type="ECO:0000256" key="1">
    <source>
        <dbReference type="ARBA" id="ARBA00004651"/>
    </source>
</evidence>
<evidence type="ECO:0000313" key="11">
    <source>
        <dbReference type="EMBL" id="MBO8468661.1"/>
    </source>
</evidence>
<dbReference type="InterPro" id="IPR011527">
    <property type="entry name" value="ABC1_TM_dom"/>
</dbReference>
<keyword evidence="5 11" id="KW-0067">ATP-binding</keyword>
<dbReference type="Pfam" id="PF00664">
    <property type="entry name" value="ABC_membrane"/>
    <property type="match status" value="1"/>
</dbReference>
<feature type="domain" description="ABC transmembrane type-1" evidence="10">
    <location>
        <begin position="27"/>
        <end position="308"/>
    </location>
</feature>
<comment type="subcellular location">
    <subcellularLocation>
        <location evidence="1">Cell membrane</location>
        <topology evidence="1">Multi-pass membrane protein</topology>
    </subcellularLocation>
</comment>
<accession>A0A9D9NCP3</accession>
<dbReference type="Gene3D" id="3.40.50.300">
    <property type="entry name" value="P-loop containing nucleotide triphosphate hydrolases"/>
    <property type="match status" value="1"/>
</dbReference>
<feature type="transmembrane region" description="Helical" evidence="8">
    <location>
        <begin position="137"/>
        <end position="157"/>
    </location>
</feature>
<evidence type="ECO:0000256" key="7">
    <source>
        <dbReference type="ARBA" id="ARBA00023136"/>
    </source>
</evidence>
<feature type="domain" description="ABC transporter" evidence="9">
    <location>
        <begin position="341"/>
        <end position="575"/>
    </location>
</feature>
<dbReference type="InterPro" id="IPR036640">
    <property type="entry name" value="ABC1_TM_sf"/>
</dbReference>
<evidence type="ECO:0000259" key="10">
    <source>
        <dbReference type="PROSITE" id="PS50929"/>
    </source>
</evidence>
<evidence type="ECO:0000256" key="3">
    <source>
        <dbReference type="ARBA" id="ARBA00022692"/>
    </source>
</evidence>
<keyword evidence="4" id="KW-0547">Nucleotide-binding</keyword>
<keyword evidence="7 8" id="KW-0472">Membrane</keyword>
<dbReference type="Proteomes" id="UP000810292">
    <property type="component" value="Unassembled WGS sequence"/>
</dbReference>
<comment type="caution">
    <text evidence="11">The sequence shown here is derived from an EMBL/GenBank/DDBJ whole genome shotgun (WGS) entry which is preliminary data.</text>
</comment>
<evidence type="ECO:0000256" key="4">
    <source>
        <dbReference type="ARBA" id="ARBA00022741"/>
    </source>
</evidence>
<dbReference type="PROSITE" id="PS50929">
    <property type="entry name" value="ABC_TM1F"/>
    <property type="match status" value="1"/>
</dbReference>
<feature type="transmembrane region" description="Helical" evidence="8">
    <location>
        <begin position="26"/>
        <end position="46"/>
    </location>
</feature>
<dbReference type="PANTHER" id="PTHR43394:SF1">
    <property type="entry name" value="ATP-BINDING CASSETTE SUB-FAMILY B MEMBER 10, MITOCHONDRIAL"/>
    <property type="match status" value="1"/>
</dbReference>
<dbReference type="EMBL" id="JADIMF010000042">
    <property type="protein sequence ID" value="MBO8468661.1"/>
    <property type="molecule type" value="Genomic_DNA"/>
</dbReference>
<dbReference type="SMART" id="SM00382">
    <property type="entry name" value="AAA"/>
    <property type="match status" value="1"/>
</dbReference>
<evidence type="ECO:0000256" key="2">
    <source>
        <dbReference type="ARBA" id="ARBA00022448"/>
    </source>
</evidence>
<dbReference type="CDD" id="cd18547">
    <property type="entry name" value="ABC_6TM_Tm288_like"/>
    <property type="match status" value="1"/>
</dbReference>
<dbReference type="InterPro" id="IPR039421">
    <property type="entry name" value="Type_1_exporter"/>
</dbReference>
<organism evidence="11 12">
    <name type="scientific">Candidatus Ornithospirochaeta stercoravium</name>
    <dbReference type="NCBI Taxonomy" id="2840897"/>
    <lineage>
        <taxon>Bacteria</taxon>
        <taxon>Pseudomonadati</taxon>
        <taxon>Spirochaetota</taxon>
        <taxon>Spirochaetia</taxon>
        <taxon>Spirochaetales</taxon>
        <taxon>Spirochaetaceae</taxon>
        <taxon>Spirochaetaceae incertae sedis</taxon>
        <taxon>Candidatus Ornithospirochaeta</taxon>
    </lineage>
</organism>
<dbReference type="InterPro" id="IPR027417">
    <property type="entry name" value="P-loop_NTPase"/>
</dbReference>
<dbReference type="AlphaFoldDB" id="A0A9D9NCP3"/>
<keyword evidence="3 8" id="KW-0812">Transmembrane</keyword>
<evidence type="ECO:0000313" key="12">
    <source>
        <dbReference type="Proteomes" id="UP000810292"/>
    </source>
</evidence>
<sequence>MNKKSIDYRSILSRLWRYIRPYKWKLILSIISALISSVLTLFFPLLTGKAVDGIIDGDTGLFFRILMMMVLSVGLSAVFQYLMNLLNNSLSYSIVRDMRKDAFAHLERLPLSYIDSHSHGDVVSRIISDADQVSDGLLMGFTQLFTGIITILGTLVFMFTVNWVVALVVVVVTPLSIFSASFIAKRTFTLFYKQSEWRGKQTAFINEMVSGASTVAAYGMEEENQKHFENINKEWAHYSLLSVFYSSLTNPVTRFVNSVVYTGVALSGGLAALSGLMTIGGLTTILSYASQYTKPFNEITGVMTEFQNAAASAGRIFAFMDAEGESDDSKLPSMDKTEGNVSFDHVFFSYVPERPLIKDLELDIKPGMKVAIVGPTGAGKTTIINLLMRFYDPQSGRISIDGHDISSVRRFSIRSSFGMVLQETWLRTGTIRENIVMGRKDASDEDIKRAVELCHLDTFIASLPHGLDEMIADDSDGISQGQKQLLSISRIMLSEPEMLILDEATSSIDTRTEMYIQDAFMHLMEGRTSFIVAHRLQTIKNADLILVIDHGDVVEKGTHKELMAKKGFYHNLYMSQFAKR</sequence>
<feature type="transmembrane region" description="Helical" evidence="8">
    <location>
        <begin position="163"/>
        <end position="184"/>
    </location>
</feature>
<dbReference type="GO" id="GO:0005524">
    <property type="term" value="F:ATP binding"/>
    <property type="evidence" value="ECO:0007669"/>
    <property type="project" value="UniProtKB-KW"/>
</dbReference>
<reference evidence="11" key="2">
    <citation type="journal article" date="2021" name="PeerJ">
        <title>Extensive microbial diversity within the chicken gut microbiome revealed by metagenomics and culture.</title>
        <authorList>
            <person name="Gilroy R."/>
            <person name="Ravi A."/>
            <person name="Getino M."/>
            <person name="Pursley I."/>
            <person name="Horton D.L."/>
            <person name="Alikhan N.F."/>
            <person name="Baker D."/>
            <person name="Gharbi K."/>
            <person name="Hall N."/>
            <person name="Watson M."/>
            <person name="Adriaenssens E.M."/>
            <person name="Foster-Nyarko E."/>
            <person name="Jarju S."/>
            <person name="Secka A."/>
            <person name="Antonio M."/>
            <person name="Oren A."/>
            <person name="Chaudhuri R.R."/>
            <person name="La Ragione R."/>
            <person name="Hildebrand F."/>
            <person name="Pallen M.J."/>
        </authorList>
    </citation>
    <scope>NUCLEOTIDE SEQUENCE</scope>
    <source>
        <strain evidence="11">14700</strain>
    </source>
</reference>
<feature type="transmembrane region" description="Helical" evidence="8">
    <location>
        <begin position="61"/>
        <end position="82"/>
    </location>
</feature>
<dbReference type="GO" id="GO:0015421">
    <property type="term" value="F:ABC-type oligopeptide transporter activity"/>
    <property type="evidence" value="ECO:0007669"/>
    <property type="project" value="TreeGrafter"/>
</dbReference>
<dbReference type="SUPFAM" id="SSF52540">
    <property type="entry name" value="P-loop containing nucleoside triphosphate hydrolases"/>
    <property type="match status" value="1"/>
</dbReference>
<evidence type="ECO:0000256" key="8">
    <source>
        <dbReference type="SAM" id="Phobius"/>
    </source>
</evidence>
<reference evidence="11" key="1">
    <citation type="submission" date="2020-10" db="EMBL/GenBank/DDBJ databases">
        <authorList>
            <person name="Gilroy R."/>
        </authorList>
    </citation>
    <scope>NUCLEOTIDE SEQUENCE</scope>
    <source>
        <strain evidence="11">14700</strain>
    </source>
</reference>
<dbReference type="SUPFAM" id="SSF90123">
    <property type="entry name" value="ABC transporter transmembrane region"/>
    <property type="match status" value="1"/>
</dbReference>
<dbReference type="PANTHER" id="PTHR43394">
    <property type="entry name" value="ATP-DEPENDENT PERMEASE MDL1, MITOCHONDRIAL"/>
    <property type="match status" value="1"/>
</dbReference>
<dbReference type="InterPro" id="IPR003439">
    <property type="entry name" value="ABC_transporter-like_ATP-bd"/>
</dbReference>
<evidence type="ECO:0000256" key="6">
    <source>
        <dbReference type="ARBA" id="ARBA00022989"/>
    </source>
</evidence>
<evidence type="ECO:0000256" key="5">
    <source>
        <dbReference type="ARBA" id="ARBA00022840"/>
    </source>
</evidence>
<gene>
    <name evidence="11" type="ORF">IAA72_02620</name>
</gene>
<protein>
    <submittedName>
        <fullName evidence="11">ABC transporter ATP-binding protein</fullName>
    </submittedName>
</protein>
<dbReference type="PROSITE" id="PS00211">
    <property type="entry name" value="ABC_TRANSPORTER_1"/>
    <property type="match status" value="1"/>
</dbReference>
<dbReference type="Pfam" id="PF00005">
    <property type="entry name" value="ABC_tran"/>
    <property type="match status" value="1"/>
</dbReference>
<name>A0A9D9NCP3_9SPIO</name>